<feature type="non-terminal residue" evidence="1">
    <location>
        <position position="1"/>
    </location>
</feature>
<dbReference type="Gene3D" id="2.120.10.30">
    <property type="entry name" value="TolB, C-terminal domain"/>
    <property type="match status" value="1"/>
</dbReference>
<proteinExistence type="predicted"/>
<dbReference type="PATRIC" id="fig|29290.4.peg.846"/>
<sequence length="157" mass="16279">FSSDGTSLIYSTYFGGSGNDEASGIAVDSGGNAYITGYTYSTDLPVNNAYQSDIAGYNDAFVTKFSTSGTYIPYSTYIGGTAEEEATGIVVDANGNAYITGFTSSTNFPTTAGPFQAVHGGGTYDAFVTKLSATGSPMFSTYVGGNVSIYYEQIAIL</sequence>
<comment type="caution">
    <text evidence="1">The sequence shown here is derived from an EMBL/GenBank/DDBJ whole genome shotgun (WGS) entry which is preliminary data.</text>
</comment>
<dbReference type="AlphaFoldDB" id="A0A0F3GYX0"/>
<evidence type="ECO:0000313" key="2">
    <source>
        <dbReference type="Proteomes" id="UP000033423"/>
    </source>
</evidence>
<dbReference type="InterPro" id="IPR011042">
    <property type="entry name" value="6-blade_b-propeller_TolB-like"/>
</dbReference>
<organism evidence="1 2">
    <name type="scientific">Candidatus Magnetobacterium bavaricum</name>
    <dbReference type="NCBI Taxonomy" id="29290"/>
    <lineage>
        <taxon>Bacteria</taxon>
        <taxon>Pseudomonadati</taxon>
        <taxon>Nitrospirota</taxon>
        <taxon>Thermodesulfovibrionia</taxon>
        <taxon>Thermodesulfovibrionales</taxon>
        <taxon>Candidatus Magnetobacteriaceae</taxon>
        <taxon>Candidatus Magnetobacterium</taxon>
    </lineage>
</organism>
<dbReference type="EMBL" id="LACI01000291">
    <property type="protein sequence ID" value="KJU87169.1"/>
    <property type="molecule type" value="Genomic_DNA"/>
</dbReference>
<protein>
    <submittedName>
        <fullName evidence="1">Cell surface protein</fullName>
    </submittedName>
</protein>
<dbReference type="Pfam" id="PF06739">
    <property type="entry name" value="SBBP"/>
    <property type="match status" value="2"/>
</dbReference>
<dbReference type="PANTHER" id="PTHR35580">
    <property type="entry name" value="CELL SURFACE GLYCOPROTEIN (S-LAYER PROTEIN)-LIKE PROTEIN"/>
    <property type="match status" value="1"/>
</dbReference>
<keyword evidence="2" id="KW-1185">Reference proteome</keyword>
<dbReference type="InterPro" id="IPR010620">
    <property type="entry name" value="SBBP_repeat"/>
</dbReference>
<evidence type="ECO:0000313" key="1">
    <source>
        <dbReference type="EMBL" id="KJU87169.1"/>
    </source>
</evidence>
<accession>A0A0F3GYX0</accession>
<dbReference type="PANTHER" id="PTHR35580:SF1">
    <property type="entry name" value="PHYTASE-LIKE DOMAIN-CONTAINING PROTEIN"/>
    <property type="match status" value="1"/>
</dbReference>
<name>A0A0F3GYX0_9BACT</name>
<gene>
    <name evidence="1" type="ORF">MBAV_000638</name>
</gene>
<dbReference type="InterPro" id="IPR052918">
    <property type="entry name" value="Motility_Chemotaxis_Reg"/>
</dbReference>
<dbReference type="Proteomes" id="UP000033423">
    <property type="component" value="Unassembled WGS sequence"/>
</dbReference>
<reference evidence="1 2" key="1">
    <citation type="submission" date="2015-02" db="EMBL/GenBank/DDBJ databases">
        <title>Single-cell genomics of uncultivated deep-branching MTB reveals a conserved set of magnetosome genes.</title>
        <authorList>
            <person name="Kolinko S."/>
            <person name="Richter M."/>
            <person name="Glockner F.O."/>
            <person name="Brachmann A."/>
            <person name="Schuler D."/>
        </authorList>
    </citation>
    <scope>NUCLEOTIDE SEQUENCE [LARGE SCALE GENOMIC DNA]</scope>
    <source>
        <strain evidence="1">TM-1</strain>
    </source>
</reference>